<evidence type="ECO:0000313" key="1">
    <source>
        <dbReference type="EMBL" id="KIR76404.1"/>
    </source>
</evidence>
<keyword evidence="2" id="KW-1185">Reference proteome</keyword>
<dbReference type="EMBL" id="KN848802">
    <property type="protein sequence ID" value="KIR76404.1"/>
    <property type="molecule type" value="Genomic_DNA"/>
</dbReference>
<organism evidence="1 2">
    <name type="scientific">Cryptococcus gattii EJB2</name>
    <dbReference type="NCBI Taxonomy" id="1296103"/>
    <lineage>
        <taxon>Eukaryota</taxon>
        <taxon>Fungi</taxon>
        <taxon>Dikarya</taxon>
        <taxon>Basidiomycota</taxon>
        <taxon>Agaricomycotina</taxon>
        <taxon>Tremellomycetes</taxon>
        <taxon>Tremellales</taxon>
        <taxon>Cryptococcaceae</taxon>
        <taxon>Cryptococcus</taxon>
        <taxon>Cryptococcus gattii species complex</taxon>
    </lineage>
</organism>
<dbReference type="Proteomes" id="UP000054272">
    <property type="component" value="Unassembled WGS sequence"/>
</dbReference>
<sequence length="44" mass="4957">MPPSQKDWPLYAIAQQLNFASKHRVRFAANVDVAKIATSGVWSR</sequence>
<accession>A0ABR5BM35</accession>
<reference evidence="1 2" key="1">
    <citation type="submission" date="2015-01" db="EMBL/GenBank/DDBJ databases">
        <title>The Genome Sequence of Cryptococcus gattii EJB2.</title>
        <authorList>
            <consortium name="The Broad Institute Genomics Platform"/>
            <person name="Cuomo C."/>
            <person name="Litvintseva A."/>
            <person name="Chen Y."/>
            <person name="Heitman J."/>
            <person name="Sun S."/>
            <person name="Springer D."/>
            <person name="Dromer F."/>
            <person name="Young S."/>
            <person name="Zeng Q."/>
            <person name="Gargeya S."/>
            <person name="Abouelleil A."/>
            <person name="Alvarado L."/>
            <person name="Chapman S.B."/>
            <person name="Gainer-Dewar J."/>
            <person name="Goldberg J."/>
            <person name="Griggs A."/>
            <person name="Gujja S."/>
            <person name="Hansen M."/>
            <person name="Howarth C."/>
            <person name="Imamovic A."/>
            <person name="Larimer J."/>
            <person name="Murphy C."/>
            <person name="Naylor J."/>
            <person name="Pearson M."/>
            <person name="Priest M."/>
            <person name="Roberts A."/>
            <person name="Saif S."/>
            <person name="Shea T."/>
            <person name="Sykes S."/>
            <person name="Wortman J."/>
            <person name="Nusbaum C."/>
            <person name="Birren B."/>
        </authorList>
    </citation>
    <scope>NUCLEOTIDE SEQUENCE [LARGE SCALE GENOMIC DNA]</scope>
    <source>
        <strain evidence="1 2">EJB2</strain>
    </source>
</reference>
<evidence type="ECO:0000313" key="2">
    <source>
        <dbReference type="Proteomes" id="UP000054272"/>
    </source>
</evidence>
<proteinExistence type="predicted"/>
<name>A0ABR5BM35_9TREE</name>
<protein>
    <submittedName>
        <fullName evidence="1">Uncharacterized protein</fullName>
    </submittedName>
</protein>
<gene>
    <name evidence="1" type="ORF">I306_06615</name>
</gene>